<dbReference type="GO" id="GO:0016020">
    <property type="term" value="C:membrane"/>
    <property type="evidence" value="ECO:0007669"/>
    <property type="project" value="UniProtKB-SubCell"/>
</dbReference>
<dbReference type="Pfam" id="PF04116">
    <property type="entry name" value="FA_hydroxylase"/>
    <property type="match status" value="1"/>
</dbReference>
<dbReference type="PANTHER" id="PTHR11863">
    <property type="entry name" value="STEROL DESATURASE"/>
    <property type="match status" value="1"/>
</dbReference>
<evidence type="ECO:0000256" key="2">
    <source>
        <dbReference type="ARBA" id="ARBA00022692"/>
    </source>
</evidence>
<dbReference type="STRING" id="253628.A0A0D2A065"/>
<dbReference type="RefSeq" id="XP_016209579.1">
    <property type="nucleotide sequence ID" value="XM_016362566.1"/>
</dbReference>
<dbReference type="Proteomes" id="UP000053259">
    <property type="component" value="Unassembled WGS sequence"/>
</dbReference>
<keyword evidence="8" id="KW-1185">Reference proteome</keyword>
<gene>
    <name evidence="7" type="ORF">PV09_08640</name>
</gene>
<dbReference type="GeneID" id="27316613"/>
<feature type="transmembrane region" description="Helical" evidence="5">
    <location>
        <begin position="189"/>
        <end position="213"/>
    </location>
</feature>
<comment type="subcellular location">
    <subcellularLocation>
        <location evidence="1">Membrane</location>
    </subcellularLocation>
</comment>
<evidence type="ECO:0000313" key="8">
    <source>
        <dbReference type="Proteomes" id="UP000053259"/>
    </source>
</evidence>
<dbReference type="InterPro" id="IPR006694">
    <property type="entry name" value="Fatty_acid_hydroxylase"/>
</dbReference>
<evidence type="ECO:0000256" key="5">
    <source>
        <dbReference type="SAM" id="Phobius"/>
    </source>
</evidence>
<dbReference type="FunCoup" id="A0A0D2A065">
    <property type="interactions" value="92"/>
</dbReference>
<dbReference type="VEuPathDB" id="FungiDB:PV09_08640"/>
<dbReference type="InterPro" id="IPR050307">
    <property type="entry name" value="Sterol_Desaturase_Related"/>
</dbReference>
<dbReference type="GO" id="GO:0016491">
    <property type="term" value="F:oxidoreductase activity"/>
    <property type="evidence" value="ECO:0007669"/>
    <property type="project" value="InterPro"/>
</dbReference>
<keyword evidence="3 5" id="KW-1133">Transmembrane helix</keyword>
<protein>
    <recommendedName>
        <fullName evidence="6">Fatty acid hydroxylase domain-containing protein</fullName>
    </recommendedName>
</protein>
<dbReference type="HOGENOM" id="CLU_043293_0_1_1"/>
<dbReference type="InParanoid" id="A0A0D2A065"/>
<proteinExistence type="predicted"/>
<evidence type="ECO:0000256" key="4">
    <source>
        <dbReference type="ARBA" id="ARBA00023136"/>
    </source>
</evidence>
<evidence type="ECO:0000256" key="1">
    <source>
        <dbReference type="ARBA" id="ARBA00004370"/>
    </source>
</evidence>
<evidence type="ECO:0000313" key="7">
    <source>
        <dbReference type="EMBL" id="KIV99709.1"/>
    </source>
</evidence>
<accession>A0A0D2A065</accession>
<feature type="domain" description="Fatty acid hydroxylase" evidence="6">
    <location>
        <begin position="201"/>
        <end position="336"/>
    </location>
</feature>
<dbReference type="OrthoDB" id="408954at2759"/>
<reference evidence="7 8" key="1">
    <citation type="submission" date="2015-01" db="EMBL/GenBank/DDBJ databases">
        <title>The Genome Sequence of Ochroconis gallopava CBS43764.</title>
        <authorList>
            <consortium name="The Broad Institute Genomics Platform"/>
            <person name="Cuomo C."/>
            <person name="de Hoog S."/>
            <person name="Gorbushina A."/>
            <person name="Stielow B."/>
            <person name="Teixiera M."/>
            <person name="Abouelleil A."/>
            <person name="Chapman S.B."/>
            <person name="Priest M."/>
            <person name="Young S.K."/>
            <person name="Wortman J."/>
            <person name="Nusbaum C."/>
            <person name="Birren B."/>
        </authorList>
    </citation>
    <scope>NUCLEOTIDE SEQUENCE [LARGE SCALE GENOMIC DNA]</scope>
    <source>
        <strain evidence="7 8">CBS 43764</strain>
    </source>
</reference>
<organism evidence="7 8">
    <name type="scientific">Verruconis gallopava</name>
    <dbReference type="NCBI Taxonomy" id="253628"/>
    <lineage>
        <taxon>Eukaryota</taxon>
        <taxon>Fungi</taxon>
        <taxon>Dikarya</taxon>
        <taxon>Ascomycota</taxon>
        <taxon>Pezizomycotina</taxon>
        <taxon>Dothideomycetes</taxon>
        <taxon>Pleosporomycetidae</taxon>
        <taxon>Venturiales</taxon>
        <taxon>Sympoventuriaceae</taxon>
        <taxon>Verruconis</taxon>
    </lineage>
</organism>
<keyword evidence="4 5" id="KW-0472">Membrane</keyword>
<evidence type="ECO:0000256" key="3">
    <source>
        <dbReference type="ARBA" id="ARBA00022989"/>
    </source>
</evidence>
<dbReference type="AlphaFoldDB" id="A0A0D2A065"/>
<name>A0A0D2A065_9PEZI</name>
<sequence>MASNFTVDSLPPLPEYELKPLPPLVPWASDLTLSLAAPIVTYWVLSIFFHIIDVYDVWPQYRLHTPQELLMRNHASRWDVFRDVIIQQIIETLAGIALSYFDPEPMYGREEYDIAVWARRIRVLEKAVPSILGMVGINAAALSKNWQVSAPILASVVAGGKYPMQTALINGELTLAPAFAAWEIWVAKALYYVVIPGLQLLGAMIVLDTWQYFWHRAMHLNKWLYTTFHSRHHRLYVPYAYGALYNHPVEGFLLDTLGSGVAYLVMGLSTRQSIIFFGISSAKTVDDHCGYKLPWDPFQRMSSNNAAYHDIHHQSWGIKTNFSQPWFTFWDAYMGTMWQGEIKSKYERQAIAANGKWLAAQKGISEPEHMKLEGEEDAGMRASGR</sequence>
<keyword evidence="2 5" id="KW-0812">Transmembrane</keyword>
<dbReference type="EMBL" id="KN847572">
    <property type="protein sequence ID" value="KIV99709.1"/>
    <property type="molecule type" value="Genomic_DNA"/>
</dbReference>
<feature type="transmembrane region" description="Helical" evidence="5">
    <location>
        <begin position="31"/>
        <end position="52"/>
    </location>
</feature>
<dbReference type="GO" id="GO:0008610">
    <property type="term" value="P:lipid biosynthetic process"/>
    <property type="evidence" value="ECO:0007669"/>
    <property type="project" value="InterPro"/>
</dbReference>
<evidence type="ECO:0000259" key="6">
    <source>
        <dbReference type="Pfam" id="PF04116"/>
    </source>
</evidence>
<dbReference type="GO" id="GO:0005506">
    <property type="term" value="F:iron ion binding"/>
    <property type="evidence" value="ECO:0007669"/>
    <property type="project" value="InterPro"/>
</dbReference>